<name>A0A0X8FAW1_9LACT</name>
<dbReference type="Proteomes" id="UP000234239">
    <property type="component" value="Unassembled WGS sequence"/>
</dbReference>
<evidence type="ECO:0000256" key="2">
    <source>
        <dbReference type="ARBA" id="ARBA00010605"/>
    </source>
</evidence>
<keyword evidence="5 8" id="KW-0689">Ribosomal protein</keyword>
<dbReference type="PANTHER" id="PTHR21368">
    <property type="entry name" value="50S RIBOSOMAL PROTEIN L9"/>
    <property type="match status" value="1"/>
</dbReference>
<evidence type="ECO:0000256" key="1">
    <source>
        <dbReference type="ARBA" id="ARBA00003058"/>
    </source>
</evidence>
<dbReference type="FunFam" id="3.10.430.100:FF:000002">
    <property type="entry name" value="50S ribosomal protein L9"/>
    <property type="match status" value="1"/>
</dbReference>
<dbReference type="Pfam" id="PF01281">
    <property type="entry name" value="Ribosomal_L9_N"/>
    <property type="match status" value="1"/>
</dbReference>
<keyword evidence="9" id="KW-0175">Coiled coil</keyword>
<dbReference type="GO" id="GO:0019843">
    <property type="term" value="F:rRNA binding"/>
    <property type="evidence" value="ECO:0007669"/>
    <property type="project" value="UniProtKB-UniRule"/>
</dbReference>
<keyword evidence="6 8" id="KW-0687">Ribonucleoprotein</keyword>
<gene>
    <name evidence="8" type="primary">rplI</name>
    <name evidence="11" type="ORF">AWM72_04050</name>
    <name evidence="12" type="ORF">CYJ28_09045</name>
</gene>
<evidence type="ECO:0000256" key="6">
    <source>
        <dbReference type="ARBA" id="ARBA00023274"/>
    </source>
</evidence>
<dbReference type="InterPro" id="IPR020594">
    <property type="entry name" value="Ribosomal_bL9_bac/chp"/>
</dbReference>
<feature type="domain" description="Ribosomal protein L9" evidence="10">
    <location>
        <begin position="13"/>
        <end position="40"/>
    </location>
</feature>
<evidence type="ECO:0000256" key="7">
    <source>
        <dbReference type="ARBA" id="ARBA00035292"/>
    </source>
</evidence>
<dbReference type="GO" id="GO:0005840">
    <property type="term" value="C:ribosome"/>
    <property type="evidence" value="ECO:0007669"/>
    <property type="project" value="UniProtKB-KW"/>
</dbReference>
<evidence type="ECO:0000256" key="5">
    <source>
        <dbReference type="ARBA" id="ARBA00022980"/>
    </source>
</evidence>
<dbReference type="InterPro" id="IPR036791">
    <property type="entry name" value="Ribosomal_bL9_C_sf"/>
</dbReference>
<dbReference type="OrthoDB" id="9788336at2"/>
<dbReference type="Pfam" id="PF03948">
    <property type="entry name" value="Ribosomal_L9_C"/>
    <property type="match status" value="1"/>
</dbReference>
<dbReference type="AlphaFoldDB" id="A0A0X8FAW1"/>
<feature type="coiled-coil region" evidence="9">
    <location>
        <begin position="48"/>
        <end position="82"/>
    </location>
</feature>
<dbReference type="EMBL" id="PKGY01000006">
    <property type="protein sequence ID" value="PKZ20758.1"/>
    <property type="molecule type" value="Genomic_DNA"/>
</dbReference>
<reference evidence="12 14" key="3">
    <citation type="submission" date="2017-12" db="EMBL/GenBank/DDBJ databases">
        <title>Phylogenetic diversity of female urinary microbiome.</title>
        <authorList>
            <person name="Thomas-White K."/>
            <person name="Wolfe A.J."/>
        </authorList>
    </citation>
    <scope>NUCLEOTIDE SEQUENCE [LARGE SCALE GENOMIC DNA]</scope>
    <source>
        <strain evidence="12 14">UMB0139</strain>
    </source>
</reference>
<dbReference type="GO" id="GO:0006412">
    <property type="term" value="P:translation"/>
    <property type="evidence" value="ECO:0007669"/>
    <property type="project" value="UniProtKB-UniRule"/>
</dbReference>
<dbReference type="FunFam" id="3.40.5.10:FF:000002">
    <property type="entry name" value="50S ribosomal protein L9"/>
    <property type="match status" value="1"/>
</dbReference>
<evidence type="ECO:0000313" key="14">
    <source>
        <dbReference type="Proteomes" id="UP000234239"/>
    </source>
</evidence>
<evidence type="ECO:0000256" key="4">
    <source>
        <dbReference type="ARBA" id="ARBA00022884"/>
    </source>
</evidence>
<dbReference type="GeneID" id="92903244"/>
<reference evidence="13" key="2">
    <citation type="submission" date="2016-01" db="EMBL/GenBank/DDBJ databases">
        <title>Six Aerococcus type strain genome sequencing and assembly using PacBio and Illumina Hiseq.</title>
        <authorList>
            <person name="Carkaci D."/>
            <person name="Dargis R."/>
            <person name="Nielsen X.C."/>
            <person name="Skovgaard O."/>
            <person name="Fuursted K."/>
            <person name="Christensen J.J."/>
        </authorList>
    </citation>
    <scope>NUCLEOTIDE SEQUENCE [LARGE SCALE GENOMIC DNA]</scope>
    <source>
        <strain evidence="13">CCUG43001</strain>
    </source>
</reference>
<evidence type="ECO:0000313" key="12">
    <source>
        <dbReference type="EMBL" id="PKZ20758.1"/>
    </source>
</evidence>
<dbReference type="GO" id="GO:0003735">
    <property type="term" value="F:structural constituent of ribosome"/>
    <property type="evidence" value="ECO:0007669"/>
    <property type="project" value="InterPro"/>
</dbReference>
<dbReference type="InterPro" id="IPR020069">
    <property type="entry name" value="Ribosomal_bL9_C"/>
</dbReference>
<evidence type="ECO:0000259" key="10">
    <source>
        <dbReference type="PROSITE" id="PS00651"/>
    </source>
</evidence>
<comment type="similarity">
    <text evidence="2 8">Belongs to the bacterial ribosomal protein bL9 family.</text>
</comment>
<sequence>MKVIFLQDVKKQGKKGEIKEVSTGYAQNYLIKKGLAKEATNSAISALKGKQKAEAKEAAEEKAEAEKLKALLEDEKTVAEVKAKGGEDGRLFGSVPSKQIATALKDQYGIKIDKRKIELPNPIRAFGYRNVPVKLHPDVEATIRVHVVEE</sequence>
<dbReference type="InterPro" id="IPR036935">
    <property type="entry name" value="Ribosomal_bL9_N_sf"/>
</dbReference>
<dbReference type="EMBL" id="CP014160">
    <property type="protein sequence ID" value="AMB93991.1"/>
    <property type="molecule type" value="Genomic_DNA"/>
</dbReference>
<dbReference type="NCBIfam" id="TIGR00158">
    <property type="entry name" value="L9"/>
    <property type="match status" value="1"/>
</dbReference>
<dbReference type="SUPFAM" id="SSF55658">
    <property type="entry name" value="L9 N-domain-like"/>
    <property type="match status" value="1"/>
</dbReference>
<evidence type="ECO:0000256" key="3">
    <source>
        <dbReference type="ARBA" id="ARBA00022730"/>
    </source>
</evidence>
<proteinExistence type="inferred from homology"/>
<dbReference type="KEGG" id="asan:AWM72_04050"/>
<dbReference type="InterPro" id="IPR009027">
    <property type="entry name" value="Ribosomal_bL9/RNase_H1_N"/>
</dbReference>
<dbReference type="Gene3D" id="3.10.430.100">
    <property type="entry name" value="Ribosomal protein L9, C-terminal domain"/>
    <property type="match status" value="1"/>
</dbReference>
<evidence type="ECO:0000313" key="11">
    <source>
        <dbReference type="EMBL" id="AMB93991.1"/>
    </source>
</evidence>
<dbReference type="Gene3D" id="3.40.5.10">
    <property type="entry name" value="Ribosomal protein L9, N-terminal domain"/>
    <property type="match status" value="1"/>
</dbReference>
<dbReference type="InterPro" id="IPR020070">
    <property type="entry name" value="Ribosomal_bL9_N"/>
</dbReference>
<dbReference type="Proteomes" id="UP000069912">
    <property type="component" value="Chromosome"/>
</dbReference>
<keyword evidence="3 8" id="KW-0699">rRNA-binding</keyword>
<dbReference type="SUPFAM" id="SSF55653">
    <property type="entry name" value="Ribosomal protein L9 C-domain"/>
    <property type="match status" value="1"/>
</dbReference>
<protein>
    <recommendedName>
        <fullName evidence="7 8">Large ribosomal subunit protein bL9</fullName>
    </recommendedName>
</protein>
<dbReference type="RefSeq" id="WP_067973596.1">
    <property type="nucleotide sequence ID" value="NZ_CAJHKM010000005.1"/>
</dbReference>
<accession>A0A0X8FAW1</accession>
<dbReference type="PROSITE" id="PS00651">
    <property type="entry name" value="RIBOSOMAL_L9"/>
    <property type="match status" value="1"/>
</dbReference>
<dbReference type="InterPro" id="IPR000244">
    <property type="entry name" value="Ribosomal_bL9"/>
</dbReference>
<keyword evidence="13" id="KW-1185">Reference proteome</keyword>
<evidence type="ECO:0000256" key="8">
    <source>
        <dbReference type="HAMAP-Rule" id="MF_00503"/>
    </source>
</evidence>
<comment type="function">
    <text evidence="1 8">Binds to the 23S rRNA.</text>
</comment>
<organism evidence="11 13">
    <name type="scientific">Aerococcus sanguinicola</name>
    <dbReference type="NCBI Taxonomy" id="119206"/>
    <lineage>
        <taxon>Bacteria</taxon>
        <taxon>Bacillati</taxon>
        <taxon>Bacillota</taxon>
        <taxon>Bacilli</taxon>
        <taxon>Lactobacillales</taxon>
        <taxon>Aerococcaceae</taxon>
        <taxon>Aerococcus</taxon>
    </lineage>
</organism>
<evidence type="ECO:0000256" key="9">
    <source>
        <dbReference type="SAM" id="Coils"/>
    </source>
</evidence>
<evidence type="ECO:0000313" key="13">
    <source>
        <dbReference type="Proteomes" id="UP000069912"/>
    </source>
</evidence>
<reference evidence="11 13" key="1">
    <citation type="journal article" date="2016" name="Genome Announc.">
        <title>Complete Genome Sequences of Aerococcus christensenii CCUG 28831T, Aerococcus sanguinicola CCUG 43001T, Aerococcus urinae CCUG 36881T, Aerococcus urinaeequi CCUG 28094T, Aerococcus urinaehominis CCUG 42038 BT, and Aerococcus viridans CCUG 4311T.</title>
        <authorList>
            <person name="Carkaci D."/>
            <person name="Dargis R."/>
            <person name="Nielsen X.C."/>
            <person name="Skovgaard O."/>
            <person name="Fuursted K."/>
            <person name="Christensen J.J."/>
        </authorList>
    </citation>
    <scope>NUCLEOTIDE SEQUENCE [LARGE SCALE GENOMIC DNA]</scope>
    <source>
        <strain evidence="11 13">CCUG43001</strain>
    </source>
</reference>
<dbReference type="HAMAP" id="MF_00503">
    <property type="entry name" value="Ribosomal_bL9"/>
    <property type="match status" value="1"/>
</dbReference>
<dbReference type="GO" id="GO:1990904">
    <property type="term" value="C:ribonucleoprotein complex"/>
    <property type="evidence" value="ECO:0007669"/>
    <property type="project" value="UniProtKB-KW"/>
</dbReference>
<keyword evidence="4 8" id="KW-0694">RNA-binding</keyword>